<dbReference type="CDD" id="cd05399">
    <property type="entry name" value="NT_Rel-Spo_like"/>
    <property type="match status" value="1"/>
</dbReference>
<dbReference type="Pfam" id="PF23239">
    <property type="entry name" value="DUF7069"/>
    <property type="match status" value="1"/>
</dbReference>
<feature type="repeat" description="ANK" evidence="3">
    <location>
        <begin position="1035"/>
        <end position="1067"/>
    </location>
</feature>
<dbReference type="InterPro" id="IPR043519">
    <property type="entry name" value="NT_sf"/>
</dbReference>
<dbReference type="Pfam" id="PF13637">
    <property type="entry name" value="Ank_4"/>
    <property type="match status" value="1"/>
</dbReference>
<organism evidence="6 7">
    <name type="scientific">Stachybotrys chartarum (strain CBS 109288 / IBT 7711)</name>
    <name type="common">Toxic black mold</name>
    <name type="synonym">Stilbospora chartarum</name>
    <dbReference type="NCBI Taxonomy" id="1280523"/>
    <lineage>
        <taxon>Eukaryota</taxon>
        <taxon>Fungi</taxon>
        <taxon>Dikarya</taxon>
        <taxon>Ascomycota</taxon>
        <taxon>Pezizomycotina</taxon>
        <taxon>Sordariomycetes</taxon>
        <taxon>Hypocreomycetidae</taxon>
        <taxon>Hypocreales</taxon>
        <taxon>Stachybotryaceae</taxon>
        <taxon>Stachybotrys</taxon>
    </lineage>
</organism>
<keyword evidence="2 3" id="KW-0040">ANK repeat</keyword>
<evidence type="ECO:0000256" key="2">
    <source>
        <dbReference type="ARBA" id="ARBA00023043"/>
    </source>
</evidence>
<dbReference type="Pfam" id="PF04607">
    <property type="entry name" value="RelA_SpoT"/>
    <property type="match status" value="1"/>
</dbReference>
<evidence type="ECO:0000313" key="7">
    <source>
        <dbReference type="Proteomes" id="UP000028045"/>
    </source>
</evidence>
<dbReference type="InterPro" id="IPR002110">
    <property type="entry name" value="Ankyrin_rpt"/>
</dbReference>
<dbReference type="Pfam" id="PF22939">
    <property type="entry name" value="WHD_GPIID"/>
    <property type="match status" value="1"/>
</dbReference>
<dbReference type="PANTHER" id="PTHR24161:SF121">
    <property type="entry name" value="M-PHASE PHOSPHOPROTEIN 8"/>
    <property type="match status" value="1"/>
</dbReference>
<dbReference type="Gene3D" id="1.25.40.20">
    <property type="entry name" value="Ankyrin repeat-containing domain"/>
    <property type="match status" value="1"/>
</dbReference>
<feature type="repeat" description="ANK" evidence="3">
    <location>
        <begin position="969"/>
        <end position="1001"/>
    </location>
</feature>
<sequence>MDLHPPDPAHAGRRASLRDSIHQLFKSTNPNGDAKRAFVQDIWPSLMAEYNTMMETVKTLCKASLTQISISCVVEGRTKTPESVRKSLERRLKDHQPQTQTQTFDDIGSEIHDLVGLRIILDFPCDINKVDAFIQDNFCQLREPVVFSHDRDVGKHWKTWFGAYQTRNYRVSLKVEEHASLAGEFLGVMFEIQLTTIAEGLYNKFAHDLLYKGAAGDLTREEEMVVDLSHGLSLCYGLCIMYMKDKLDSATNPGTTEEAPTNQVSESAIVHQITTNGNRFLKDLTRSVNGKSYRLQDLQKESSPEDPLDRCLSLSDLNQWLRNLDNTISESHQAMQQLGSVSESHLRLAEEGRDLTKENLQIQRAMFTQGLSEQEEKCHQLFRLVAGSNDATYEWYKDRVENRVEGTSEWFLNHESFKHWVEQDSGLLLVSADPGCGKSVLAKYLIDDLLPRSATTCYFFFKDQDQHTIKQALCALLHQLFSHKPSLIKHAMAEYSKNGANLPNVTASLQSILENVGKDPETGSVIMVIDALDECREPDLRDLILMLKNLFKASGRLCRVKFLLTSRPYEQIMSRFYEVAEACIRIPGEEESDAISREVDCVIHHQVKLLARDKRLRQGLEQYLLRRLTTIQHRTYLWIYLIFDYLRSQDFKRTEKGLEKVIDSLPESFYEAYEKILSKSKNRRMVRKALCIILAARRPLTLVEMNFAVNIDISTNEFDLEQEEDFKSNLRSWCGLFVSVYGGKVYFLHQSAREFLLTDVFRPEAISWHCSIPAYEAHAVLAEACVRYLEVFIREFNFHIFNGGNNHNTDVLAFNDYSAMNWIAHLREACISSDDAILYSAERLCETDSRTLMITLDTFPESLILPAHLQSGSKLMVASVFGLSALVQWLLDKGAGIESRDNTGETALSWAVRRGNEAIVQLLLHNGAKIESRGDRSRTPLSWAVRSGNEAMAQLLLDNGAEIDSRDYRGRTPLSWAIMSWNEAMVQLLLDHDADVDSRDDRGRTPLSWAIMSWNEAIPRLLIANDAEIDSRDDRGRTPLSWAIMSGNEAMVQLLLDNGADIDSRDDRGQTPLSWAARSTGDDIIQLLHDGGVVDGSRDGGFNTPISWTIARINKAIVQLLLDNGAEIDSRDDRGRTPLSWAVRSRNRAIAQLLREHGANRGEHIRCGGADGGRRPRESIAGTER</sequence>
<feature type="repeat" description="ANK" evidence="3">
    <location>
        <begin position="936"/>
        <end position="968"/>
    </location>
</feature>
<evidence type="ECO:0000256" key="3">
    <source>
        <dbReference type="PROSITE-ProRule" id="PRU00023"/>
    </source>
</evidence>
<evidence type="ECO:0000259" key="5">
    <source>
        <dbReference type="PROSITE" id="PS50837"/>
    </source>
</evidence>
<gene>
    <name evidence="6" type="ORF">S7711_05474</name>
</gene>
<evidence type="ECO:0000256" key="1">
    <source>
        <dbReference type="ARBA" id="ARBA00022737"/>
    </source>
</evidence>
<dbReference type="Gene3D" id="3.30.460.10">
    <property type="entry name" value="Beta Polymerase, domain 2"/>
    <property type="match status" value="1"/>
</dbReference>
<dbReference type="Pfam" id="PF00023">
    <property type="entry name" value="Ank"/>
    <property type="match status" value="1"/>
</dbReference>
<dbReference type="OrthoDB" id="163438at2759"/>
<reference evidence="6 7" key="1">
    <citation type="journal article" date="2014" name="BMC Genomics">
        <title>Comparative genome sequencing reveals chemotype-specific gene clusters in the toxigenic black mold Stachybotrys.</title>
        <authorList>
            <person name="Semeiks J."/>
            <person name="Borek D."/>
            <person name="Otwinowski Z."/>
            <person name="Grishin N.V."/>
        </authorList>
    </citation>
    <scope>NUCLEOTIDE SEQUENCE [LARGE SCALE GENOMIC DNA]</scope>
    <source>
        <strain evidence="7">CBS 109288 / IBT 7711</strain>
    </source>
</reference>
<feature type="repeat" description="ANK" evidence="3">
    <location>
        <begin position="903"/>
        <end position="935"/>
    </location>
</feature>
<feature type="repeat" description="ANK" evidence="3">
    <location>
        <begin position="870"/>
        <end position="902"/>
    </location>
</feature>
<feature type="repeat" description="ANK" evidence="3">
    <location>
        <begin position="1134"/>
        <end position="1160"/>
    </location>
</feature>
<evidence type="ECO:0000256" key="4">
    <source>
        <dbReference type="SAM" id="MobiDB-lite"/>
    </source>
</evidence>
<dbReference type="InterPro" id="IPR036770">
    <property type="entry name" value="Ankyrin_rpt-contain_sf"/>
</dbReference>
<dbReference type="PANTHER" id="PTHR24161">
    <property type="entry name" value="ANK_REP_REGION DOMAIN-CONTAINING PROTEIN-RELATED"/>
    <property type="match status" value="1"/>
</dbReference>
<dbReference type="InterPro" id="IPR056884">
    <property type="entry name" value="NPHP3-like_N"/>
</dbReference>
<dbReference type="Proteomes" id="UP000028045">
    <property type="component" value="Unassembled WGS sequence"/>
</dbReference>
<keyword evidence="7" id="KW-1185">Reference proteome</keyword>
<dbReference type="SUPFAM" id="SSF48403">
    <property type="entry name" value="Ankyrin repeat"/>
    <property type="match status" value="1"/>
</dbReference>
<accession>A0A084BAZ8</accession>
<dbReference type="InterPro" id="IPR007111">
    <property type="entry name" value="NACHT_NTPase"/>
</dbReference>
<dbReference type="InterPro" id="IPR055497">
    <property type="entry name" value="DUF7069"/>
</dbReference>
<dbReference type="GO" id="GO:0015969">
    <property type="term" value="P:guanosine tetraphosphate metabolic process"/>
    <property type="evidence" value="ECO:0007669"/>
    <property type="project" value="InterPro"/>
</dbReference>
<feature type="region of interest" description="Disordered" evidence="4">
    <location>
        <begin position="1162"/>
        <end position="1185"/>
    </location>
</feature>
<dbReference type="SMART" id="SM00248">
    <property type="entry name" value="ANK"/>
    <property type="match status" value="8"/>
</dbReference>
<dbReference type="SUPFAM" id="SSF52540">
    <property type="entry name" value="P-loop containing nucleoside triphosphate hydrolases"/>
    <property type="match status" value="1"/>
</dbReference>
<proteinExistence type="predicted"/>
<feature type="domain" description="NACHT" evidence="5">
    <location>
        <begin position="426"/>
        <end position="568"/>
    </location>
</feature>
<dbReference type="PROSITE" id="PS50837">
    <property type="entry name" value="NACHT"/>
    <property type="match status" value="1"/>
</dbReference>
<dbReference type="PROSITE" id="PS50297">
    <property type="entry name" value="ANK_REP_REGION"/>
    <property type="match status" value="6"/>
</dbReference>
<feature type="repeat" description="ANK" evidence="3">
    <location>
        <begin position="1002"/>
        <end position="1034"/>
    </location>
</feature>
<dbReference type="Gene3D" id="3.40.50.300">
    <property type="entry name" value="P-loop containing nucleotide triphosphate hydrolases"/>
    <property type="match status" value="1"/>
</dbReference>
<dbReference type="EMBL" id="KL647495">
    <property type="protein sequence ID" value="KEY74727.1"/>
    <property type="molecule type" value="Genomic_DNA"/>
</dbReference>
<keyword evidence="1" id="KW-0677">Repeat</keyword>
<dbReference type="AlphaFoldDB" id="A0A084BAZ8"/>
<dbReference type="InterPro" id="IPR007685">
    <property type="entry name" value="RelA_SpoT"/>
</dbReference>
<dbReference type="Pfam" id="PF24883">
    <property type="entry name" value="NPHP3_N"/>
    <property type="match status" value="1"/>
</dbReference>
<evidence type="ECO:0000313" key="6">
    <source>
        <dbReference type="EMBL" id="KEY74727.1"/>
    </source>
</evidence>
<dbReference type="SMART" id="SM00954">
    <property type="entry name" value="RelA_SpoT"/>
    <property type="match status" value="1"/>
</dbReference>
<dbReference type="InterPro" id="IPR054471">
    <property type="entry name" value="GPIID_WHD"/>
</dbReference>
<dbReference type="HOGENOM" id="CLU_296150_0_0_1"/>
<dbReference type="PROSITE" id="PS50088">
    <property type="entry name" value="ANK_REPEAT"/>
    <property type="match status" value="8"/>
</dbReference>
<feature type="repeat" description="ANK" evidence="3">
    <location>
        <begin position="1101"/>
        <end position="1133"/>
    </location>
</feature>
<dbReference type="InterPro" id="IPR027417">
    <property type="entry name" value="P-loop_NTPase"/>
</dbReference>
<dbReference type="Pfam" id="PF12796">
    <property type="entry name" value="Ank_2"/>
    <property type="match status" value="2"/>
</dbReference>
<name>A0A084BAZ8_STACB</name>
<protein>
    <recommendedName>
        <fullName evidence="5">NACHT domain-containing protein</fullName>
    </recommendedName>
</protein>
<dbReference type="SUPFAM" id="SSF81301">
    <property type="entry name" value="Nucleotidyltransferase"/>
    <property type="match status" value="1"/>
</dbReference>